<dbReference type="Proteomes" id="UP001432039">
    <property type="component" value="Chromosome"/>
</dbReference>
<gene>
    <name evidence="4" type="ORF">OG517_13255</name>
</gene>
<feature type="compositionally biased region" description="Polar residues" evidence="1">
    <location>
        <begin position="162"/>
        <end position="179"/>
    </location>
</feature>
<sequence length="193" mass="19830">MKRNVFVSAAASVVLLTAAPVATAATASADSARTAPASAAARADVSAEQAIAAALKNYPGVVESLDRDGNIWHVDVITKDGKGHAELEVDAATGKVSRESVDKDENPGEHKGLLAAKITAAQAAKAAVAAHPGTTWTVEWDSDDDSGKTPYWHVEVKGSDGKTWNGSVDPTTGKVTAQTDSDSDSDSDSDDNS</sequence>
<evidence type="ECO:0000256" key="1">
    <source>
        <dbReference type="SAM" id="MobiDB-lite"/>
    </source>
</evidence>
<feature type="region of interest" description="Disordered" evidence="1">
    <location>
        <begin position="136"/>
        <end position="193"/>
    </location>
</feature>
<keyword evidence="5" id="KW-1185">Reference proteome</keyword>
<dbReference type="Pfam" id="PF03413">
    <property type="entry name" value="PepSY"/>
    <property type="match status" value="2"/>
</dbReference>
<feature type="compositionally biased region" description="Acidic residues" evidence="1">
    <location>
        <begin position="181"/>
        <end position="193"/>
    </location>
</feature>
<dbReference type="Gene3D" id="3.10.450.40">
    <property type="match status" value="2"/>
</dbReference>
<feature type="chain" id="PRO_5046370646" evidence="2">
    <location>
        <begin position="25"/>
        <end position="193"/>
    </location>
</feature>
<protein>
    <submittedName>
        <fullName evidence="4">PepSY domain-containing protein</fullName>
    </submittedName>
</protein>
<keyword evidence="2" id="KW-0732">Signal</keyword>
<name>A0ABZ1TD71_STRVG</name>
<organism evidence="4 5">
    <name type="scientific">Streptomyces virginiae</name>
    <name type="common">Streptomyces cinnamonensis</name>
    <dbReference type="NCBI Taxonomy" id="1961"/>
    <lineage>
        <taxon>Bacteria</taxon>
        <taxon>Bacillati</taxon>
        <taxon>Actinomycetota</taxon>
        <taxon>Actinomycetes</taxon>
        <taxon>Kitasatosporales</taxon>
        <taxon>Streptomycetaceae</taxon>
        <taxon>Streptomyces</taxon>
    </lineage>
</organism>
<feature type="signal peptide" evidence="2">
    <location>
        <begin position="1"/>
        <end position="24"/>
    </location>
</feature>
<proteinExistence type="predicted"/>
<accession>A0ABZ1TD71</accession>
<evidence type="ECO:0000313" key="4">
    <source>
        <dbReference type="EMBL" id="WUQ12324.1"/>
    </source>
</evidence>
<dbReference type="RefSeq" id="WP_328961623.1">
    <property type="nucleotide sequence ID" value="NZ_CP108090.1"/>
</dbReference>
<evidence type="ECO:0000259" key="3">
    <source>
        <dbReference type="Pfam" id="PF03413"/>
    </source>
</evidence>
<feature type="domain" description="PepSY" evidence="3">
    <location>
        <begin position="117"/>
        <end position="178"/>
    </location>
</feature>
<reference evidence="4" key="1">
    <citation type="submission" date="2022-10" db="EMBL/GenBank/DDBJ databases">
        <title>The complete genomes of actinobacterial strains from the NBC collection.</title>
        <authorList>
            <person name="Joergensen T.S."/>
            <person name="Alvarez Arevalo M."/>
            <person name="Sterndorff E.B."/>
            <person name="Faurdal D."/>
            <person name="Vuksanovic O."/>
            <person name="Mourched A.-S."/>
            <person name="Charusanti P."/>
            <person name="Shaw S."/>
            <person name="Blin K."/>
            <person name="Weber T."/>
        </authorList>
    </citation>
    <scope>NUCLEOTIDE SEQUENCE</scope>
    <source>
        <strain evidence="4">NBC_00248</strain>
    </source>
</reference>
<evidence type="ECO:0000256" key="2">
    <source>
        <dbReference type="SAM" id="SignalP"/>
    </source>
</evidence>
<dbReference type="InterPro" id="IPR025711">
    <property type="entry name" value="PepSY"/>
</dbReference>
<feature type="domain" description="PepSY" evidence="3">
    <location>
        <begin position="45"/>
        <end position="96"/>
    </location>
</feature>
<evidence type="ECO:0000313" key="5">
    <source>
        <dbReference type="Proteomes" id="UP001432039"/>
    </source>
</evidence>
<dbReference type="EMBL" id="CP108090">
    <property type="protein sequence ID" value="WUQ12324.1"/>
    <property type="molecule type" value="Genomic_DNA"/>
</dbReference>